<evidence type="ECO:0000256" key="1">
    <source>
        <dbReference type="SAM" id="MobiDB-lite"/>
    </source>
</evidence>
<feature type="region of interest" description="Disordered" evidence="1">
    <location>
        <begin position="268"/>
        <end position="293"/>
    </location>
</feature>
<reference evidence="3" key="1">
    <citation type="submission" date="2020-11" db="EMBL/GenBank/DDBJ databases">
        <authorList>
            <person name="Tran Van P."/>
        </authorList>
    </citation>
    <scope>NUCLEOTIDE SEQUENCE</scope>
</reference>
<dbReference type="EMBL" id="CAJPVJ010001642">
    <property type="protein sequence ID" value="CAG2165086.1"/>
    <property type="molecule type" value="Genomic_DNA"/>
</dbReference>
<proteinExistence type="predicted"/>
<accession>A0A7R9QFZ8</accession>
<evidence type="ECO:0000313" key="3">
    <source>
        <dbReference type="EMBL" id="CAD7644370.1"/>
    </source>
</evidence>
<dbReference type="OrthoDB" id="10665743at2759"/>
<dbReference type="AlphaFoldDB" id="A0A7R9QFZ8"/>
<keyword evidence="4" id="KW-1185">Reference proteome</keyword>
<sequence length="505" mass="57953">MGETISKSIRIDMRTDPSVYPCLDTFDILVTTNISDERYVRLMRVYTSNHYQRYYTNTLKLDYVREYKLPLNNYLKLDCHFFDANFRYYCFVFVALSRATGAVLITGRPHCRPTTMQMIVTSTDSVSEDNTINPLTNDVSIGQLRPAGPSYNYNYETEYEANNVHRNSRRVSTGSTDDLNHKFYANYFDDYLNEEIAHYMSFSCKCSDTYTIESNVSTVVISLGIITCNHNNNNNNRNIVDNHIEESMDNSLPSAAYRRSDLNDKTVRNKRKNFIDPSDTSDSSDGNSHTTDGSNYGGIVSTICILNVKEGNYKMKVQYENWRTVPVIYSQSTQQTPRLVVREGRLSIDPQLDINNRSQIHALKSQYLRIESFYAQNLSLKLILLKSDRFMPQKTAFNAFLSTLTPIHYTSMALIVLIVMCLMALIVITITSPQRKITVKIVTPSEEGDQTRTSIVEPTDVMSQFSLADDNQSLEMDYYDYLLPFVPRPHSKTTDPIEHNKTVEP</sequence>
<protein>
    <submittedName>
        <fullName evidence="3">Uncharacterized protein</fullName>
    </submittedName>
</protein>
<dbReference type="EMBL" id="OC916467">
    <property type="protein sequence ID" value="CAD7644370.1"/>
    <property type="molecule type" value="Genomic_DNA"/>
</dbReference>
<feature type="transmembrane region" description="Helical" evidence="2">
    <location>
        <begin position="407"/>
        <end position="430"/>
    </location>
</feature>
<keyword evidence="2" id="KW-0812">Transmembrane</keyword>
<keyword evidence="2" id="KW-1133">Transmembrane helix</keyword>
<feature type="compositionally biased region" description="Polar residues" evidence="1">
    <location>
        <begin position="278"/>
        <end position="293"/>
    </location>
</feature>
<evidence type="ECO:0000256" key="2">
    <source>
        <dbReference type="SAM" id="Phobius"/>
    </source>
</evidence>
<organism evidence="3">
    <name type="scientific">Oppiella nova</name>
    <dbReference type="NCBI Taxonomy" id="334625"/>
    <lineage>
        <taxon>Eukaryota</taxon>
        <taxon>Metazoa</taxon>
        <taxon>Ecdysozoa</taxon>
        <taxon>Arthropoda</taxon>
        <taxon>Chelicerata</taxon>
        <taxon>Arachnida</taxon>
        <taxon>Acari</taxon>
        <taxon>Acariformes</taxon>
        <taxon>Sarcoptiformes</taxon>
        <taxon>Oribatida</taxon>
        <taxon>Brachypylina</taxon>
        <taxon>Oppioidea</taxon>
        <taxon>Oppiidae</taxon>
        <taxon>Oppiella</taxon>
    </lineage>
</organism>
<dbReference type="Proteomes" id="UP000728032">
    <property type="component" value="Unassembled WGS sequence"/>
</dbReference>
<gene>
    <name evidence="3" type="ORF">ONB1V03_LOCUS4632</name>
</gene>
<keyword evidence="2" id="KW-0472">Membrane</keyword>
<name>A0A7R9QFZ8_9ACAR</name>
<evidence type="ECO:0000313" key="4">
    <source>
        <dbReference type="Proteomes" id="UP000728032"/>
    </source>
</evidence>